<dbReference type="PROSITE" id="PS51257">
    <property type="entry name" value="PROKAR_LIPOPROTEIN"/>
    <property type="match status" value="1"/>
</dbReference>
<dbReference type="Proteomes" id="UP000295718">
    <property type="component" value="Unassembled WGS sequence"/>
</dbReference>
<dbReference type="GO" id="GO:0071281">
    <property type="term" value="P:cellular response to iron ion"/>
    <property type="evidence" value="ECO:0007669"/>
    <property type="project" value="TreeGrafter"/>
</dbReference>
<feature type="chain" id="PRO_5039665319" evidence="2">
    <location>
        <begin position="22"/>
        <end position="347"/>
    </location>
</feature>
<dbReference type="InterPro" id="IPR002491">
    <property type="entry name" value="ABC_transptr_periplasmic_BD"/>
</dbReference>
<gene>
    <name evidence="4" type="ORF">EDD76_10814</name>
</gene>
<proteinExistence type="inferred from homology"/>
<dbReference type="PANTHER" id="PTHR30535">
    <property type="entry name" value="VITAMIN B12-BINDING PROTEIN"/>
    <property type="match status" value="1"/>
</dbReference>
<organism evidence="4 5">
    <name type="scientific">Kineothrix alysoides</name>
    <dbReference type="NCBI Taxonomy" id="1469948"/>
    <lineage>
        <taxon>Bacteria</taxon>
        <taxon>Bacillati</taxon>
        <taxon>Bacillota</taxon>
        <taxon>Clostridia</taxon>
        <taxon>Lachnospirales</taxon>
        <taxon>Lachnospiraceae</taxon>
        <taxon>Kineothrix</taxon>
    </lineage>
</organism>
<dbReference type="EMBL" id="SLUO01000008">
    <property type="protein sequence ID" value="TCL57480.1"/>
    <property type="molecule type" value="Genomic_DNA"/>
</dbReference>
<dbReference type="Pfam" id="PF01497">
    <property type="entry name" value="Peripla_BP_2"/>
    <property type="match status" value="1"/>
</dbReference>
<dbReference type="SUPFAM" id="SSF53807">
    <property type="entry name" value="Helical backbone' metal receptor"/>
    <property type="match status" value="1"/>
</dbReference>
<evidence type="ECO:0000256" key="2">
    <source>
        <dbReference type="SAM" id="SignalP"/>
    </source>
</evidence>
<dbReference type="STRING" id="1469948.GCA_000732725_01983"/>
<comment type="similarity">
    <text evidence="1">Belongs to the bacterial solute-binding protein 8 family.</text>
</comment>
<evidence type="ECO:0000259" key="3">
    <source>
        <dbReference type="PROSITE" id="PS50983"/>
    </source>
</evidence>
<keyword evidence="2" id="KW-0732">Signal</keyword>
<dbReference type="AlphaFoldDB" id="A0A4R1QYG2"/>
<comment type="caution">
    <text evidence="4">The sequence shown here is derived from an EMBL/GenBank/DDBJ whole genome shotgun (WGS) entry which is preliminary data.</text>
</comment>
<dbReference type="PANTHER" id="PTHR30535:SF34">
    <property type="entry name" value="MOLYBDATE-BINDING PROTEIN MOLA"/>
    <property type="match status" value="1"/>
</dbReference>
<dbReference type="PROSITE" id="PS50983">
    <property type="entry name" value="FE_B12_PBP"/>
    <property type="match status" value="1"/>
</dbReference>
<dbReference type="Gene3D" id="3.40.50.1980">
    <property type="entry name" value="Nitrogenase molybdenum iron protein domain"/>
    <property type="match status" value="2"/>
</dbReference>
<protein>
    <submittedName>
        <fullName evidence="4">Iron complex transport system substrate-binding protein</fullName>
    </submittedName>
</protein>
<dbReference type="RefSeq" id="WP_035315303.1">
    <property type="nucleotide sequence ID" value="NZ_JPNB01000001.1"/>
</dbReference>
<accession>A0A4R1QYG2</accession>
<dbReference type="InterPro" id="IPR050902">
    <property type="entry name" value="ABC_Transporter_SBP"/>
</dbReference>
<evidence type="ECO:0000256" key="1">
    <source>
        <dbReference type="ARBA" id="ARBA00008814"/>
    </source>
</evidence>
<evidence type="ECO:0000313" key="5">
    <source>
        <dbReference type="Proteomes" id="UP000295718"/>
    </source>
</evidence>
<keyword evidence="5" id="KW-1185">Reference proteome</keyword>
<evidence type="ECO:0000313" key="4">
    <source>
        <dbReference type="EMBL" id="TCL57480.1"/>
    </source>
</evidence>
<sequence length="347" mass="37993">MKVKLAMLFLCTCLFAGCGTAGVLQEAEQSAVDRSDEIGETDMAGGVDATDKTDTVAEPAEGEQAKAQTGAILEFTDALGVNVTVENTQRTAVLSGSYADAWLLAGGSLFAVTEDAKGVIEVSDNMIMLGDLKNPSIETLIAEDVDFIILSATIEEHVNLRDTLEKAGITTAYFEVETFEDYADMMKIMTDITGRKDLYKTNVEDVRLEIEEQLERVDGSSPTVLFLRAYSTGVKAKGSDSMTGQMLKDLGCVNIADSEDGLLEDLSMEAIIDAEPDYIFVTTMGESKEAAMDMVEELLVSNPAWSGLKAVKNDHYYVLPKELFHIKPNERWGESYRILADYLYEKK</sequence>
<feature type="signal peptide" evidence="2">
    <location>
        <begin position="1"/>
        <end position="21"/>
    </location>
</feature>
<reference evidence="4 5" key="1">
    <citation type="submission" date="2019-03" db="EMBL/GenBank/DDBJ databases">
        <title>Genomic Encyclopedia of Type Strains, Phase IV (KMG-IV): sequencing the most valuable type-strain genomes for metagenomic binning, comparative biology and taxonomic classification.</title>
        <authorList>
            <person name="Goeker M."/>
        </authorList>
    </citation>
    <scope>NUCLEOTIDE SEQUENCE [LARGE SCALE GENOMIC DNA]</scope>
    <source>
        <strain evidence="4 5">DSM 100556</strain>
    </source>
</reference>
<name>A0A4R1QYG2_9FIRM</name>
<feature type="domain" description="Fe/B12 periplasmic-binding" evidence="3">
    <location>
        <begin position="90"/>
        <end position="347"/>
    </location>
</feature>